<name>A0AAE9ZYB6_9BACT</name>
<evidence type="ECO:0000313" key="1">
    <source>
        <dbReference type="EMBL" id="WED64823.1"/>
    </source>
</evidence>
<protein>
    <submittedName>
        <fullName evidence="1">Uncharacterized protein</fullName>
    </submittedName>
</protein>
<dbReference type="AlphaFoldDB" id="A0AAE9ZYB6"/>
<proteinExistence type="predicted"/>
<accession>A0AAE9ZYB6</accession>
<dbReference type="KEGG" id="slom:PXH66_20960"/>
<keyword evidence="2" id="KW-1185">Reference proteome</keyword>
<gene>
    <name evidence="1" type="ORF">PXH66_20960</name>
</gene>
<dbReference type="EMBL" id="CP119075">
    <property type="protein sequence ID" value="WED64823.1"/>
    <property type="molecule type" value="Genomic_DNA"/>
</dbReference>
<organism evidence="1 2">
    <name type="scientific">Synoicihabitans lomoniglobus</name>
    <dbReference type="NCBI Taxonomy" id="2909285"/>
    <lineage>
        <taxon>Bacteria</taxon>
        <taxon>Pseudomonadati</taxon>
        <taxon>Verrucomicrobiota</taxon>
        <taxon>Opitutia</taxon>
        <taxon>Opitutales</taxon>
        <taxon>Opitutaceae</taxon>
        <taxon>Synoicihabitans</taxon>
    </lineage>
</organism>
<sequence length="796" mass="86076">MTSRNLVTLTCVIGALSTAGAYWLGRQHIQLSTSTKSQAMVPATANPVSDPADIANDDSTFATLFDDVRAAHTRGYWSLNLSWQRRFAALSSAQLYALTAFIVDAEPSDARGELRRALYEQWARIDPRAALAHASTIDFVRTRDDAFRSVFRGWAFATASDLDAWVQSEPPGNRRDQGIVALITQADDLPPARLFGYLVESGLLENGGPDTFTLFSTWLRQDPRNAVAQVSGKLEGRSRARVLSSLARVWAGADPQAALAWVQTLPTQEQGSLISTVLGRWARRDPQAAAAATLHPALAAYSDQSLRSVITSWANVDPDSALTWLVAQPVEHRRGEIMGGVLGQLFELTPDAAIRFLENHPEELPHLPERAAQSLGALAKIHPQKAFDFAQQLPAGRKQNQAMHRILGVIAQSDPALALRLVDEPASINVRHSAMAQIMGQIAQQDPETAIAAVQALPSSVERDQALMGIVANLSRTDTDLAEVFAAVLSPGNAQRNAYIQLSNAKLAQDPTAAAQWIDSLADEQLRQTIGSQMAKNWFQQDSQATLAWIQSQSNPSIQDNLYRNVARSWAMSDPAGFSAILLADPTGPLARNLVQGSLGLASASSDIALRTIEQLPEGEVRNLLIRSTIVSLAQSGPRQAQALIATLPPGEVRENAIQNFVSNATRVIAPSQLAAWMQAMPPGHVTPSNYSNLAANYFSRNPDEAVQWIETLPAGEFRDSALQGLSFGPASTGRHEEIGALLLTIADESGREKAITNLLTTWRFNDTAAARAWVDTLPLDDAAKARLLDPDGSGN</sequence>
<dbReference type="Proteomes" id="UP001218638">
    <property type="component" value="Chromosome"/>
</dbReference>
<evidence type="ECO:0000313" key="2">
    <source>
        <dbReference type="Proteomes" id="UP001218638"/>
    </source>
</evidence>
<reference evidence="1" key="1">
    <citation type="submission" date="2023-03" db="EMBL/GenBank/DDBJ databases">
        <title>Lomoglobus Profundus gen. nov., sp. nov., a novel member of the phylum Verrucomicrobia, isolated from deep-marine sediment of South China Sea.</title>
        <authorList>
            <person name="Ahmad T."/>
            <person name="Ishaq S.E."/>
            <person name="Wang F."/>
        </authorList>
    </citation>
    <scope>NUCLEOTIDE SEQUENCE</scope>
    <source>
        <strain evidence="1">LMO-M01</strain>
    </source>
</reference>
<dbReference type="RefSeq" id="WP_330931913.1">
    <property type="nucleotide sequence ID" value="NZ_CP119075.1"/>
</dbReference>